<evidence type="ECO:0000256" key="1">
    <source>
        <dbReference type="ARBA" id="ARBA00022801"/>
    </source>
</evidence>
<dbReference type="SUPFAM" id="SSF55909">
    <property type="entry name" value="Pentein"/>
    <property type="match status" value="1"/>
</dbReference>
<dbReference type="EMBL" id="JAAAUY010000094">
    <property type="protein sequence ID" value="KAF9335574.1"/>
    <property type="molecule type" value="Genomic_DNA"/>
</dbReference>
<sequence>MTWPASRHWEDYLGPVRKDTATLAQAIAKYEPVVVLTRPTQVDSARKTLGCSSSIQIVPIPVNDLWTRDTTPVYIKGPQGVTGVDLNFNGWGKKQKNPNDYKLARALLKHSIVNDNRNPNKTRDQLEQELMTTLGVKKVIWFEGLRGKDITDSHVDCVARFLAPGVVVVSQPFRTQNGDDWTRQYDEAMKVLQIATDARGESLKIVQIPEPNPDTYNLGEGGCPSYVNFYIANGAVFVPRFGDEVADKKAQDVLAEHFPGRDIVALDISTIASGGGGIHCSTHDQPK</sequence>
<dbReference type="Pfam" id="PF04371">
    <property type="entry name" value="PAD_porph"/>
    <property type="match status" value="1"/>
</dbReference>
<accession>A0A9P5SQW9</accession>
<dbReference type="Gene3D" id="3.75.10.10">
    <property type="entry name" value="L-arginine/glycine Amidinotransferase, Chain A"/>
    <property type="match status" value="2"/>
</dbReference>
<dbReference type="GO" id="GO:0047632">
    <property type="term" value="F:agmatine deiminase activity"/>
    <property type="evidence" value="ECO:0007669"/>
    <property type="project" value="TreeGrafter"/>
</dbReference>
<evidence type="ECO:0008006" key="4">
    <source>
        <dbReference type="Google" id="ProtNLM"/>
    </source>
</evidence>
<name>A0A9P5SQW9_9FUNG</name>
<keyword evidence="1" id="KW-0378">Hydrolase</keyword>
<gene>
    <name evidence="2" type="ORF">BG006_011176</name>
</gene>
<organism evidence="2 3">
    <name type="scientific">Podila minutissima</name>
    <dbReference type="NCBI Taxonomy" id="64525"/>
    <lineage>
        <taxon>Eukaryota</taxon>
        <taxon>Fungi</taxon>
        <taxon>Fungi incertae sedis</taxon>
        <taxon>Mucoromycota</taxon>
        <taxon>Mortierellomycotina</taxon>
        <taxon>Mortierellomycetes</taxon>
        <taxon>Mortierellales</taxon>
        <taxon>Mortierellaceae</taxon>
        <taxon>Podila</taxon>
    </lineage>
</organism>
<dbReference type="InterPro" id="IPR007466">
    <property type="entry name" value="Peptidyl-Arg-deiminase_porph"/>
</dbReference>
<proteinExistence type="predicted"/>
<protein>
    <recommendedName>
        <fullName evidence="4">Agmatine deiminase</fullName>
    </recommendedName>
</protein>
<dbReference type="AlphaFoldDB" id="A0A9P5SQW9"/>
<evidence type="ECO:0000313" key="3">
    <source>
        <dbReference type="Proteomes" id="UP000696485"/>
    </source>
</evidence>
<dbReference type="GO" id="GO:0009446">
    <property type="term" value="P:putrescine biosynthetic process"/>
    <property type="evidence" value="ECO:0007669"/>
    <property type="project" value="InterPro"/>
</dbReference>
<reference evidence="2" key="1">
    <citation type="journal article" date="2020" name="Fungal Divers.">
        <title>Resolving the Mortierellaceae phylogeny through synthesis of multi-gene phylogenetics and phylogenomics.</title>
        <authorList>
            <person name="Vandepol N."/>
            <person name="Liber J."/>
            <person name="Desiro A."/>
            <person name="Na H."/>
            <person name="Kennedy M."/>
            <person name="Barry K."/>
            <person name="Grigoriev I.V."/>
            <person name="Miller A.N."/>
            <person name="O'Donnell K."/>
            <person name="Stajich J.E."/>
            <person name="Bonito G."/>
        </authorList>
    </citation>
    <scope>NUCLEOTIDE SEQUENCE</scope>
    <source>
        <strain evidence="2">NVP1</strain>
    </source>
</reference>
<comment type="caution">
    <text evidence="2">The sequence shown here is derived from an EMBL/GenBank/DDBJ whole genome shotgun (WGS) entry which is preliminary data.</text>
</comment>
<dbReference type="GO" id="GO:0004668">
    <property type="term" value="F:protein-arginine deiminase activity"/>
    <property type="evidence" value="ECO:0007669"/>
    <property type="project" value="InterPro"/>
</dbReference>
<evidence type="ECO:0000313" key="2">
    <source>
        <dbReference type="EMBL" id="KAF9335574.1"/>
    </source>
</evidence>
<keyword evidence="3" id="KW-1185">Reference proteome</keyword>
<dbReference type="PANTHER" id="PTHR31377">
    <property type="entry name" value="AGMATINE DEIMINASE-RELATED"/>
    <property type="match status" value="1"/>
</dbReference>
<dbReference type="Proteomes" id="UP000696485">
    <property type="component" value="Unassembled WGS sequence"/>
</dbReference>
<dbReference type="PANTHER" id="PTHR31377:SF0">
    <property type="entry name" value="AGMATINE DEIMINASE-RELATED"/>
    <property type="match status" value="1"/>
</dbReference>